<reference evidence="3" key="1">
    <citation type="submission" date="2017-03" db="EMBL/GenBank/DDBJ databases">
        <title>Phytopthora megakarya and P. palmivora, two closely related causual agents of cacao black pod achieved similar genome size and gene model numbers by different mechanisms.</title>
        <authorList>
            <person name="Ali S."/>
            <person name="Shao J."/>
            <person name="Larry D.J."/>
            <person name="Kronmiller B."/>
            <person name="Shen D."/>
            <person name="Strem M.D."/>
            <person name="Melnick R.L."/>
            <person name="Guiltinan M.J."/>
            <person name="Tyler B.M."/>
            <person name="Meinhardt L.W."/>
            <person name="Bailey B.A."/>
        </authorList>
    </citation>
    <scope>NUCLEOTIDE SEQUENCE [LARGE SCALE GENOMIC DNA]</scope>
    <source>
        <strain evidence="3">zdho120</strain>
    </source>
</reference>
<name>A0A225V967_9STRA</name>
<protein>
    <recommendedName>
        <fullName evidence="4">Retrotransposon gag domain-containing protein</fullName>
    </recommendedName>
</protein>
<sequence>MRDARAERRAASQERFTAASKAKTQTPRLTLDTDDGGSLILDSAEIQNSTGQTPLGSMIQHSQVSGSGAGHGGNGGSAGAGGDDAGHGRNPPRQPQQRGSVNTAGGRQQAEMAGLGGGHGDAGAGHVSPPPPPPPAPMTSMTSGTTQPGVTQQIVFREKPKSLKLTKFKGLDDSMPVTMWLKTVRAEVRRQAVTSGVVWQEKQLYHEVAAHLEGEAQRWFATVMESVPEDRKSINTLADMLRTKYMGQRTGPELVDLLNERRQTRGEQLIEYAQSLREIAERGDAVNLAIPHVGDCGEGYGVGLEAAMSAWDERESKSGRGPLAAATATAAGHAQVWPGGRLGKCRLWIRAGVGYSAEATTKVAENEDRQKYRKVFKTGDGDAQLECALSLEEDTTSATHDGGSAESGGRASSDGDHGAKRIVKSVVNAAGEERRISKRWSFGRESQMKRCQEAGGDRRGELVAGNLLSRGAMQDVSGADTNGLEDGDAVGDVELPADHGDDGQQAGVVVSSTDEGGKSDEAVVSTEATLQYPEDAYVAFEEMWRRQQSKKPKLMSDEEEVAPGLRQPCSTVMRTVKKKEAPAMDSLPPARMHVGDEWRSVKLDTGAQYSVVGESWKELGEKQSKFPAMSVEALMVEAAADGFLLGEDWMLDDGVKIDFTSCEMKWYSGDDKKIVPFSCAAGYQQPARVARGRQRVPMRTCRNVELAVAASEGTVGLYIPAPDVAPHLLFPPTVTTV</sequence>
<keyword evidence="3" id="KW-1185">Reference proteome</keyword>
<feature type="compositionally biased region" description="Polar residues" evidence="1">
    <location>
        <begin position="45"/>
        <end position="65"/>
    </location>
</feature>
<feature type="compositionally biased region" description="Gly residues" evidence="1">
    <location>
        <begin position="67"/>
        <end position="83"/>
    </location>
</feature>
<feature type="region of interest" description="Disordered" evidence="1">
    <location>
        <begin position="1"/>
        <end position="154"/>
    </location>
</feature>
<dbReference type="AlphaFoldDB" id="A0A225V967"/>
<evidence type="ECO:0000313" key="3">
    <source>
        <dbReference type="Proteomes" id="UP000198211"/>
    </source>
</evidence>
<feature type="compositionally biased region" description="Polar residues" evidence="1">
    <location>
        <begin position="139"/>
        <end position="154"/>
    </location>
</feature>
<organism evidence="2 3">
    <name type="scientific">Phytophthora megakarya</name>
    <dbReference type="NCBI Taxonomy" id="4795"/>
    <lineage>
        <taxon>Eukaryota</taxon>
        <taxon>Sar</taxon>
        <taxon>Stramenopiles</taxon>
        <taxon>Oomycota</taxon>
        <taxon>Peronosporomycetes</taxon>
        <taxon>Peronosporales</taxon>
        <taxon>Peronosporaceae</taxon>
        <taxon>Phytophthora</taxon>
    </lineage>
</organism>
<dbReference type="Proteomes" id="UP000198211">
    <property type="component" value="Unassembled WGS sequence"/>
</dbReference>
<accession>A0A225V967</accession>
<gene>
    <name evidence="2" type="ORF">PHMEG_00027082</name>
</gene>
<evidence type="ECO:0008006" key="4">
    <source>
        <dbReference type="Google" id="ProtNLM"/>
    </source>
</evidence>
<evidence type="ECO:0000313" key="2">
    <source>
        <dbReference type="EMBL" id="OWZ01509.1"/>
    </source>
</evidence>
<proteinExistence type="predicted"/>
<dbReference type="EMBL" id="NBNE01006793">
    <property type="protein sequence ID" value="OWZ01509.1"/>
    <property type="molecule type" value="Genomic_DNA"/>
</dbReference>
<feature type="compositionally biased region" description="Pro residues" evidence="1">
    <location>
        <begin position="128"/>
        <end position="137"/>
    </location>
</feature>
<feature type="compositionally biased region" description="Gly residues" evidence="1">
    <location>
        <begin position="114"/>
        <end position="123"/>
    </location>
</feature>
<comment type="caution">
    <text evidence="2">The sequence shown here is derived from an EMBL/GenBank/DDBJ whole genome shotgun (WGS) entry which is preliminary data.</text>
</comment>
<feature type="region of interest" description="Disordered" evidence="1">
    <location>
        <begin position="394"/>
        <end position="419"/>
    </location>
</feature>
<dbReference type="OrthoDB" id="117261at2759"/>
<evidence type="ECO:0000256" key="1">
    <source>
        <dbReference type="SAM" id="MobiDB-lite"/>
    </source>
</evidence>
<feature type="compositionally biased region" description="Low complexity" evidence="1">
    <location>
        <begin position="401"/>
        <end position="412"/>
    </location>
</feature>
<feature type="compositionally biased region" description="Polar residues" evidence="1">
    <location>
        <begin position="95"/>
        <end position="106"/>
    </location>
</feature>
<feature type="compositionally biased region" description="Basic and acidic residues" evidence="1">
    <location>
        <begin position="1"/>
        <end position="12"/>
    </location>
</feature>